<evidence type="ECO:0000259" key="1">
    <source>
        <dbReference type="PROSITE" id="PS51832"/>
    </source>
</evidence>
<dbReference type="Proteomes" id="UP001594351">
    <property type="component" value="Unassembled WGS sequence"/>
</dbReference>
<dbReference type="PANTHER" id="PTHR45228:SF1">
    <property type="entry name" value="CYCLIC DI-GMP PHOSPHODIESTERASE TM_0186"/>
    <property type="match status" value="1"/>
</dbReference>
<dbReference type="InterPro" id="IPR052020">
    <property type="entry name" value="Cyclic_di-GMP/3'3'-cGAMP_PDE"/>
</dbReference>
<evidence type="ECO:0000313" key="3">
    <source>
        <dbReference type="Proteomes" id="UP001594351"/>
    </source>
</evidence>
<dbReference type="GO" id="GO:0016787">
    <property type="term" value="F:hydrolase activity"/>
    <property type="evidence" value="ECO:0007669"/>
    <property type="project" value="UniProtKB-KW"/>
</dbReference>
<evidence type="ECO:0000313" key="2">
    <source>
        <dbReference type="EMBL" id="MFC1851441.1"/>
    </source>
</evidence>
<dbReference type="PANTHER" id="PTHR45228">
    <property type="entry name" value="CYCLIC DI-GMP PHOSPHODIESTERASE TM_0186-RELATED"/>
    <property type="match status" value="1"/>
</dbReference>
<name>A0ABV6YZ20_UNCC1</name>
<dbReference type="CDD" id="cd00077">
    <property type="entry name" value="HDc"/>
    <property type="match status" value="1"/>
</dbReference>
<accession>A0ABV6YZ20</accession>
<sequence>PIVLYHHERWDGRGYPKGLREDTIPLFARIISIVDVFDVLTHDRPYKKARSWQDAITELEDNAGTQFDPFLLKIFMENLDKFPLMPKRVDGKVQSFS</sequence>
<reference evidence="2 3" key="1">
    <citation type="submission" date="2024-09" db="EMBL/GenBank/DDBJ databases">
        <title>Laminarin stimulates single cell rates of sulfate reduction while oxygen inhibits transcriptomic activity in coastal marine sediment.</title>
        <authorList>
            <person name="Lindsay M."/>
            <person name="Orcutt B."/>
            <person name="Emerson D."/>
            <person name="Stepanauskas R."/>
            <person name="D'Angelo T."/>
        </authorList>
    </citation>
    <scope>NUCLEOTIDE SEQUENCE [LARGE SCALE GENOMIC DNA]</scope>
    <source>
        <strain evidence="2">SAG AM-311-K15</strain>
    </source>
</reference>
<protein>
    <submittedName>
        <fullName evidence="2">HD-GYP domain-containing protein</fullName>
        <ecNumber evidence="2">3.1.4.-</ecNumber>
    </submittedName>
</protein>
<organism evidence="2 3">
    <name type="scientific">candidate division CSSED10-310 bacterium</name>
    <dbReference type="NCBI Taxonomy" id="2855610"/>
    <lineage>
        <taxon>Bacteria</taxon>
        <taxon>Bacteria division CSSED10-310</taxon>
    </lineage>
</organism>
<feature type="non-terminal residue" evidence="2">
    <location>
        <position position="1"/>
    </location>
</feature>
<gene>
    <name evidence="2" type="ORF">ACFL27_14695</name>
</gene>
<comment type="caution">
    <text evidence="2">The sequence shown here is derived from an EMBL/GenBank/DDBJ whole genome shotgun (WGS) entry which is preliminary data.</text>
</comment>
<dbReference type="SUPFAM" id="SSF109604">
    <property type="entry name" value="HD-domain/PDEase-like"/>
    <property type="match status" value="1"/>
</dbReference>
<dbReference type="EC" id="3.1.4.-" evidence="2"/>
<proteinExistence type="predicted"/>
<feature type="domain" description="HD-GYP" evidence="1">
    <location>
        <begin position="1"/>
        <end position="91"/>
    </location>
</feature>
<dbReference type="Pfam" id="PF13487">
    <property type="entry name" value="HD_5"/>
    <property type="match status" value="1"/>
</dbReference>
<dbReference type="Gene3D" id="1.10.3210.10">
    <property type="entry name" value="Hypothetical protein af1432"/>
    <property type="match status" value="1"/>
</dbReference>
<dbReference type="PROSITE" id="PS51832">
    <property type="entry name" value="HD_GYP"/>
    <property type="match status" value="1"/>
</dbReference>
<keyword evidence="2" id="KW-0378">Hydrolase</keyword>
<dbReference type="EMBL" id="JBHPBY010000188">
    <property type="protein sequence ID" value="MFC1851441.1"/>
    <property type="molecule type" value="Genomic_DNA"/>
</dbReference>
<dbReference type="InterPro" id="IPR003607">
    <property type="entry name" value="HD/PDEase_dom"/>
</dbReference>
<keyword evidence="3" id="KW-1185">Reference proteome</keyword>
<dbReference type="InterPro" id="IPR037522">
    <property type="entry name" value="HD_GYP_dom"/>
</dbReference>